<dbReference type="Proteomes" id="UP001560573">
    <property type="component" value="Unassembled WGS sequence"/>
</dbReference>
<dbReference type="InterPro" id="IPR002763">
    <property type="entry name" value="DUF72"/>
</dbReference>
<reference evidence="1 2" key="1">
    <citation type="submission" date="2023-07" db="EMBL/GenBank/DDBJ databases">
        <authorList>
            <person name="Lian W.-H."/>
        </authorList>
    </citation>
    <scope>NUCLEOTIDE SEQUENCE [LARGE SCALE GENOMIC DNA]</scope>
    <source>
        <strain evidence="1 2">SYSU DXS3180</strain>
    </source>
</reference>
<dbReference type="Gene3D" id="3.20.20.410">
    <property type="entry name" value="Protein of unknown function UPF0759"/>
    <property type="match status" value="1"/>
</dbReference>
<dbReference type="PANTHER" id="PTHR30348">
    <property type="entry name" value="UNCHARACTERIZED PROTEIN YECE"/>
    <property type="match status" value="1"/>
</dbReference>
<dbReference type="SUPFAM" id="SSF117396">
    <property type="entry name" value="TM1631-like"/>
    <property type="match status" value="1"/>
</dbReference>
<keyword evidence="2" id="KW-1185">Reference proteome</keyword>
<dbReference type="EMBL" id="JAULBC010000004">
    <property type="protein sequence ID" value="MEX6688431.1"/>
    <property type="molecule type" value="Genomic_DNA"/>
</dbReference>
<dbReference type="PANTHER" id="PTHR30348:SF9">
    <property type="entry name" value="UPF0759 PROTEIN YECE"/>
    <property type="match status" value="1"/>
</dbReference>
<dbReference type="Pfam" id="PF01904">
    <property type="entry name" value="DUF72"/>
    <property type="match status" value="1"/>
</dbReference>
<protein>
    <submittedName>
        <fullName evidence="1">DUF72 domain-containing protein</fullName>
    </submittedName>
</protein>
<accession>A0ABV3ZEX6</accession>
<evidence type="ECO:0000313" key="2">
    <source>
        <dbReference type="Proteomes" id="UP001560573"/>
    </source>
</evidence>
<proteinExistence type="predicted"/>
<gene>
    <name evidence="1" type="ORF">QTN47_13035</name>
</gene>
<dbReference type="RefSeq" id="WP_369329841.1">
    <property type="nucleotide sequence ID" value="NZ_JAULBC010000004.1"/>
</dbReference>
<name>A0ABV3ZEX6_9BACT</name>
<organism evidence="1 2">
    <name type="scientific">Danxiaibacter flavus</name>
    <dbReference type="NCBI Taxonomy" id="3049108"/>
    <lineage>
        <taxon>Bacteria</taxon>
        <taxon>Pseudomonadati</taxon>
        <taxon>Bacteroidota</taxon>
        <taxon>Chitinophagia</taxon>
        <taxon>Chitinophagales</taxon>
        <taxon>Chitinophagaceae</taxon>
        <taxon>Danxiaibacter</taxon>
    </lineage>
</organism>
<sequence>MEFGRVDENELNSIDFSLPAEPAFNKKVLKGKPLKNPKVYLGCAKWGRLEWVGKIYPKGTKEKDFLEHYVQHYNSIELNATHYKIYGPAGIAKWAEKAKGKDFVFCPKMYQGVTHRGSLKGKDFVTTEFLRGIVAFGEHLGPVFVQVSDTFSPKRKDELFEFLRSLPTDVQFFLEVRHPDWFEKEEVRDELFETLRSINMGAVITDTAGRRDCAHMHLPISKAFIRYVGNSLHDTDYTRMTEWTNRIKYWLDHGLHEVYFFMHMHDEATSPELTIDIVDKLNKACGLHLIKPKFVESPTLF</sequence>
<comment type="caution">
    <text evidence="1">The sequence shown here is derived from an EMBL/GenBank/DDBJ whole genome shotgun (WGS) entry which is preliminary data.</text>
</comment>
<evidence type="ECO:0000313" key="1">
    <source>
        <dbReference type="EMBL" id="MEX6688431.1"/>
    </source>
</evidence>
<dbReference type="InterPro" id="IPR036520">
    <property type="entry name" value="UPF0759_sf"/>
</dbReference>